<dbReference type="Proteomes" id="UP000799440">
    <property type="component" value="Unassembled WGS sequence"/>
</dbReference>
<organism evidence="2 3">
    <name type="scientific">Sporormia fimetaria CBS 119925</name>
    <dbReference type="NCBI Taxonomy" id="1340428"/>
    <lineage>
        <taxon>Eukaryota</taxon>
        <taxon>Fungi</taxon>
        <taxon>Dikarya</taxon>
        <taxon>Ascomycota</taxon>
        <taxon>Pezizomycotina</taxon>
        <taxon>Dothideomycetes</taxon>
        <taxon>Pleosporomycetidae</taxon>
        <taxon>Pleosporales</taxon>
        <taxon>Sporormiaceae</taxon>
        <taxon>Sporormia</taxon>
    </lineage>
</organism>
<sequence length="294" mass="33064">MDTMSDPLDASTVLEESTIIAPDNNEFVQHSLLLHDTLLSSQIYPGESQDSFEEADSLLSEPSYIAPFKAATPASSFSIAESGGRTLLLPPHLVTVPLSDLPTARHLRSIYPQTPTPTFLCVLTEDVQVREVFVRKGGYKMDLYEAIVADHTRSGFKVSFWYKPNQARDQIQEGWRMSLEEAKVGDVLLLRNIVLNAFRDQVFGQSLNSSITKARTAVDILWRADGLRGYRNISPSSIDQDFRRVKKWAQMHIVPAYPPVKKRKSHRESSERSSKKTLGKPFLKDDGLPPDTME</sequence>
<evidence type="ECO:0000313" key="2">
    <source>
        <dbReference type="EMBL" id="KAF2749704.1"/>
    </source>
</evidence>
<dbReference type="AlphaFoldDB" id="A0A6A6VJ20"/>
<keyword evidence="3" id="KW-1185">Reference proteome</keyword>
<evidence type="ECO:0000313" key="3">
    <source>
        <dbReference type="Proteomes" id="UP000799440"/>
    </source>
</evidence>
<dbReference type="OrthoDB" id="5378679at2759"/>
<name>A0A6A6VJ20_9PLEO</name>
<reference evidence="2" key="1">
    <citation type="journal article" date="2020" name="Stud. Mycol.">
        <title>101 Dothideomycetes genomes: a test case for predicting lifestyles and emergence of pathogens.</title>
        <authorList>
            <person name="Haridas S."/>
            <person name="Albert R."/>
            <person name="Binder M."/>
            <person name="Bloem J."/>
            <person name="Labutti K."/>
            <person name="Salamov A."/>
            <person name="Andreopoulos B."/>
            <person name="Baker S."/>
            <person name="Barry K."/>
            <person name="Bills G."/>
            <person name="Bluhm B."/>
            <person name="Cannon C."/>
            <person name="Castanera R."/>
            <person name="Culley D."/>
            <person name="Daum C."/>
            <person name="Ezra D."/>
            <person name="Gonzalez J."/>
            <person name="Henrissat B."/>
            <person name="Kuo A."/>
            <person name="Liang C."/>
            <person name="Lipzen A."/>
            <person name="Lutzoni F."/>
            <person name="Magnuson J."/>
            <person name="Mondo S."/>
            <person name="Nolan M."/>
            <person name="Ohm R."/>
            <person name="Pangilinan J."/>
            <person name="Park H.-J."/>
            <person name="Ramirez L."/>
            <person name="Alfaro M."/>
            <person name="Sun H."/>
            <person name="Tritt A."/>
            <person name="Yoshinaga Y."/>
            <person name="Zwiers L.-H."/>
            <person name="Turgeon B."/>
            <person name="Goodwin S."/>
            <person name="Spatafora J."/>
            <person name="Crous P."/>
            <person name="Grigoriev I."/>
        </authorList>
    </citation>
    <scope>NUCLEOTIDE SEQUENCE</scope>
    <source>
        <strain evidence="2">CBS 119925</strain>
    </source>
</reference>
<accession>A0A6A6VJ20</accession>
<feature type="region of interest" description="Disordered" evidence="1">
    <location>
        <begin position="257"/>
        <end position="294"/>
    </location>
</feature>
<gene>
    <name evidence="2" type="ORF">M011DRAFT_492773</name>
</gene>
<proteinExistence type="predicted"/>
<dbReference type="EMBL" id="MU006565">
    <property type="protein sequence ID" value="KAF2749704.1"/>
    <property type="molecule type" value="Genomic_DNA"/>
</dbReference>
<evidence type="ECO:0000256" key="1">
    <source>
        <dbReference type="SAM" id="MobiDB-lite"/>
    </source>
</evidence>
<protein>
    <submittedName>
        <fullName evidence="2">Uncharacterized protein</fullName>
    </submittedName>
</protein>